<evidence type="ECO:0000256" key="16">
    <source>
        <dbReference type="ARBA" id="ARBA00082958"/>
    </source>
</evidence>
<dbReference type="GO" id="GO:0005739">
    <property type="term" value="C:mitochondrion"/>
    <property type="evidence" value="ECO:0007669"/>
    <property type="project" value="UniProtKB-SubCell"/>
</dbReference>
<evidence type="ECO:0000259" key="18">
    <source>
        <dbReference type="Pfam" id="PF07992"/>
    </source>
</evidence>
<dbReference type="InterPro" id="IPR015904">
    <property type="entry name" value="Sulphide_quinone_reductase"/>
</dbReference>
<evidence type="ECO:0000256" key="5">
    <source>
        <dbReference type="ARBA" id="ARBA00022827"/>
    </source>
</evidence>
<comment type="subcellular location">
    <subcellularLocation>
        <location evidence="2">Mitochondrion</location>
    </subcellularLocation>
</comment>
<feature type="region of interest" description="Disordered" evidence="17">
    <location>
        <begin position="326"/>
        <end position="363"/>
    </location>
</feature>
<dbReference type="EMBL" id="NHOQ01001748">
    <property type="protein sequence ID" value="PWA22415.1"/>
    <property type="molecule type" value="Genomic_DNA"/>
</dbReference>
<evidence type="ECO:0000256" key="13">
    <source>
        <dbReference type="ARBA" id="ARBA00060891"/>
    </source>
</evidence>
<dbReference type="GO" id="GO:0070224">
    <property type="term" value="F:sulfide:quinone oxidoreductase activity"/>
    <property type="evidence" value="ECO:0007669"/>
    <property type="project" value="TreeGrafter"/>
</dbReference>
<evidence type="ECO:0000313" key="19">
    <source>
        <dbReference type="EMBL" id="PWA22415.1"/>
    </source>
</evidence>
<evidence type="ECO:0000256" key="9">
    <source>
        <dbReference type="ARBA" id="ARBA00051038"/>
    </source>
</evidence>
<dbReference type="InterPro" id="IPR023753">
    <property type="entry name" value="FAD/NAD-binding_dom"/>
</dbReference>
<dbReference type="PANTHER" id="PTHR10632">
    <property type="entry name" value="SULFIDE:QUINONE OXIDOREDUCTASE"/>
    <property type="match status" value="1"/>
</dbReference>
<comment type="similarity">
    <text evidence="13">Belongs to the SQRD family.</text>
</comment>
<keyword evidence="7" id="KW-0560">Oxidoreductase</keyword>
<keyword evidence="8" id="KW-0496">Mitochondrion</keyword>
<dbReference type="InterPro" id="IPR036188">
    <property type="entry name" value="FAD/NAD-bd_sf"/>
</dbReference>
<feature type="non-terminal residue" evidence="19">
    <location>
        <position position="363"/>
    </location>
</feature>
<keyword evidence="3" id="KW-0285">Flavoprotein</keyword>
<dbReference type="FunFam" id="3.50.50.60:FF:000034">
    <property type="entry name" value="sulfide:quinone oxidoreductase, mitochondrial"/>
    <property type="match status" value="1"/>
</dbReference>
<keyword evidence="4" id="KW-0874">Quinone</keyword>
<evidence type="ECO:0000256" key="8">
    <source>
        <dbReference type="ARBA" id="ARBA00023128"/>
    </source>
</evidence>
<dbReference type="AlphaFoldDB" id="A0A315VJ97"/>
<evidence type="ECO:0000256" key="17">
    <source>
        <dbReference type="SAM" id="MobiDB-lite"/>
    </source>
</evidence>
<evidence type="ECO:0000256" key="1">
    <source>
        <dbReference type="ARBA" id="ARBA00001974"/>
    </source>
</evidence>
<proteinExistence type="inferred from homology"/>
<evidence type="ECO:0000256" key="15">
    <source>
        <dbReference type="ARBA" id="ARBA00070160"/>
    </source>
</evidence>
<keyword evidence="20" id="KW-1185">Reference proteome</keyword>
<comment type="function">
    <text evidence="12">Catalyzes the oxidation of hydrogen sulfide with the help of a quinone, such as ubiquinone-10, giving rise to thiosulfate and ultimately to sulfane (molecular sulfur) atoms. Requires an additional electron acceptor; can use sulfite, sulfide or cyanide (in vitro). It is believed the in vivo electron acceptor is glutathione.</text>
</comment>
<evidence type="ECO:0000256" key="7">
    <source>
        <dbReference type="ARBA" id="ARBA00023002"/>
    </source>
</evidence>
<comment type="catalytic activity">
    <reaction evidence="10">
        <text>ubiquinone-10 + hydrogen sulfide + glutathione + H(+) = S-sulfanylglutathione + ubiquinol-10</text>
        <dbReference type="Rhea" id="RHEA:62608"/>
        <dbReference type="ChEBI" id="CHEBI:15378"/>
        <dbReference type="ChEBI" id="CHEBI:29919"/>
        <dbReference type="ChEBI" id="CHEBI:46245"/>
        <dbReference type="ChEBI" id="CHEBI:57925"/>
        <dbReference type="ChEBI" id="CHEBI:58905"/>
        <dbReference type="ChEBI" id="CHEBI:64183"/>
    </reaction>
    <physiologicalReaction direction="left-to-right" evidence="10">
        <dbReference type="Rhea" id="RHEA:62609"/>
    </physiologicalReaction>
</comment>
<dbReference type="GO" id="GO:0071949">
    <property type="term" value="F:FAD binding"/>
    <property type="evidence" value="ECO:0007669"/>
    <property type="project" value="TreeGrafter"/>
</dbReference>
<evidence type="ECO:0000313" key="20">
    <source>
        <dbReference type="Proteomes" id="UP000250572"/>
    </source>
</evidence>
<organism evidence="19 20">
    <name type="scientific">Gambusia affinis</name>
    <name type="common">Western mosquitofish</name>
    <name type="synonym">Heterandria affinis</name>
    <dbReference type="NCBI Taxonomy" id="33528"/>
    <lineage>
        <taxon>Eukaryota</taxon>
        <taxon>Metazoa</taxon>
        <taxon>Chordata</taxon>
        <taxon>Craniata</taxon>
        <taxon>Vertebrata</taxon>
        <taxon>Euteleostomi</taxon>
        <taxon>Actinopterygii</taxon>
        <taxon>Neopterygii</taxon>
        <taxon>Teleostei</taxon>
        <taxon>Neoteleostei</taxon>
        <taxon>Acanthomorphata</taxon>
        <taxon>Ovalentaria</taxon>
        <taxon>Atherinomorphae</taxon>
        <taxon>Cyprinodontiformes</taxon>
        <taxon>Poeciliidae</taxon>
        <taxon>Poeciliinae</taxon>
        <taxon>Gambusia</taxon>
    </lineage>
</organism>
<dbReference type="EC" id="1.8.5.8" evidence="14"/>
<keyword evidence="5" id="KW-0274">FAD</keyword>
<name>A0A315VJ97_GAMAF</name>
<evidence type="ECO:0000256" key="6">
    <source>
        <dbReference type="ARBA" id="ARBA00022946"/>
    </source>
</evidence>
<gene>
    <name evidence="19" type="ORF">CCH79_00016985</name>
</gene>
<comment type="caution">
    <text evidence="19">The sequence shown here is derived from an EMBL/GenBank/DDBJ whole genome shotgun (WGS) entry which is preliminary data.</text>
</comment>
<evidence type="ECO:0000256" key="12">
    <source>
        <dbReference type="ARBA" id="ARBA00059167"/>
    </source>
</evidence>
<dbReference type="PANTHER" id="PTHR10632:SF2">
    <property type="entry name" value="SULFIDE:QUINONE OXIDOREDUCTASE, MITOCHONDRIAL"/>
    <property type="match status" value="1"/>
</dbReference>
<keyword evidence="6" id="KW-0809">Transit peptide</keyword>
<accession>A0A315VJ97</accession>
<evidence type="ECO:0000256" key="11">
    <source>
        <dbReference type="ARBA" id="ARBA00052986"/>
    </source>
</evidence>
<sequence>METTQDCACYKVVQGKVWERPRKKCHSGGEIHMLVHYYQPIWTLVGAGAKTVASSARPTASVMPSGVKWVKSKVQEIHPDKNTVLVDDGTEISYEYLIVALGLQLHYEKIKGLPEAFEHPKIGSNYSVQTVEQTWKALQSFKEGNAVFTFPNTPVKCAGAPQKIMYLSDAYLRKTGKRAKANVIYNTSLPVLFGIKKYADTLWDIVKTRDLQINLRHNLIEVRPDKQEAVFENLDKPGETKVFEYEMLHVTPPMGPSLVVKGSPLADENGWLDLNKDTLQHNKYPNVFGIGDCTNLPTAKTGAAVDAPTSSSEDQHLVVLLSRRPTAGVEMRDSDARGVAQLQTTPQRSHSDPGSLGTNHFCS</sequence>
<evidence type="ECO:0000256" key="2">
    <source>
        <dbReference type="ARBA" id="ARBA00004173"/>
    </source>
</evidence>
<reference evidence="19 20" key="1">
    <citation type="journal article" date="2018" name="G3 (Bethesda)">
        <title>A High-Quality Reference Genome for the Invasive Mosquitofish Gambusia affinis Using a Chicago Library.</title>
        <authorList>
            <person name="Hoffberg S.L."/>
            <person name="Troendle N.J."/>
            <person name="Glenn T.C."/>
            <person name="Mahmud O."/>
            <person name="Louha S."/>
            <person name="Chalopin D."/>
            <person name="Bennetzen J.L."/>
            <person name="Mauricio R."/>
        </authorList>
    </citation>
    <scope>NUCLEOTIDE SEQUENCE [LARGE SCALE GENOMIC DNA]</scope>
    <source>
        <strain evidence="19">NE01/NJP1002.9</strain>
        <tissue evidence="19">Muscle</tissue>
    </source>
</reference>
<comment type="cofactor">
    <cofactor evidence="1">
        <name>FAD</name>
        <dbReference type="ChEBI" id="CHEBI:57692"/>
    </cofactor>
</comment>
<evidence type="ECO:0000256" key="4">
    <source>
        <dbReference type="ARBA" id="ARBA00022719"/>
    </source>
</evidence>
<dbReference type="Proteomes" id="UP000250572">
    <property type="component" value="Unassembled WGS sequence"/>
</dbReference>
<dbReference type="SUPFAM" id="SSF51905">
    <property type="entry name" value="FAD/NAD(P)-binding domain"/>
    <property type="match status" value="2"/>
</dbReference>
<evidence type="ECO:0000256" key="10">
    <source>
        <dbReference type="ARBA" id="ARBA00052810"/>
    </source>
</evidence>
<feature type="domain" description="FAD/NAD(P)-binding" evidence="18">
    <location>
        <begin position="35"/>
        <end position="298"/>
    </location>
</feature>
<dbReference type="GO" id="GO:0048038">
    <property type="term" value="F:quinone binding"/>
    <property type="evidence" value="ECO:0007669"/>
    <property type="project" value="UniProtKB-KW"/>
</dbReference>
<evidence type="ECO:0000256" key="3">
    <source>
        <dbReference type="ARBA" id="ARBA00022630"/>
    </source>
</evidence>
<protein>
    <recommendedName>
        <fullName evidence="15">Sulfide:quinone oxidoreductase, mitochondrial</fullName>
        <ecNumber evidence="14">1.8.5.8</ecNumber>
    </recommendedName>
    <alternativeName>
        <fullName evidence="16">Sulfide quinone oxidoreductase</fullName>
    </alternativeName>
</protein>
<dbReference type="GO" id="GO:0106436">
    <property type="term" value="F:glutathione-dependent sulfide quinone oxidoreductase activity"/>
    <property type="evidence" value="ECO:0007669"/>
    <property type="project" value="UniProtKB-EC"/>
</dbReference>
<dbReference type="Pfam" id="PF07992">
    <property type="entry name" value="Pyr_redox_2"/>
    <property type="match status" value="1"/>
</dbReference>
<comment type="catalytic activity">
    <reaction evidence="9">
        <text>ubiquinone-10 + hydrogen sulfide + sulfite + 2 H(+) = ubiquinol-10 + thiosulfate</text>
        <dbReference type="Rhea" id="RHEA:38359"/>
        <dbReference type="ChEBI" id="CHEBI:15378"/>
        <dbReference type="ChEBI" id="CHEBI:17359"/>
        <dbReference type="ChEBI" id="CHEBI:29919"/>
        <dbReference type="ChEBI" id="CHEBI:33542"/>
        <dbReference type="ChEBI" id="CHEBI:46245"/>
        <dbReference type="ChEBI" id="CHEBI:64183"/>
    </reaction>
    <physiologicalReaction direction="left-to-right" evidence="9">
        <dbReference type="Rhea" id="RHEA:38360"/>
    </physiologicalReaction>
</comment>
<dbReference type="GO" id="GO:0070221">
    <property type="term" value="P:sulfide oxidation, using sulfide:quinone oxidoreductase"/>
    <property type="evidence" value="ECO:0007669"/>
    <property type="project" value="TreeGrafter"/>
</dbReference>
<dbReference type="Gene3D" id="3.50.50.60">
    <property type="entry name" value="FAD/NAD(P)-binding domain"/>
    <property type="match status" value="2"/>
</dbReference>
<comment type="catalytic activity">
    <reaction evidence="11">
        <text>a quinone + hydrogen sulfide + glutathione + H(+) = S-sulfanylglutathione + a quinol</text>
        <dbReference type="Rhea" id="RHEA:55156"/>
        <dbReference type="ChEBI" id="CHEBI:15378"/>
        <dbReference type="ChEBI" id="CHEBI:24646"/>
        <dbReference type="ChEBI" id="CHEBI:29919"/>
        <dbReference type="ChEBI" id="CHEBI:57925"/>
        <dbReference type="ChEBI" id="CHEBI:58905"/>
        <dbReference type="ChEBI" id="CHEBI:132124"/>
        <dbReference type="EC" id="1.8.5.8"/>
    </reaction>
    <physiologicalReaction direction="left-to-right" evidence="11">
        <dbReference type="Rhea" id="RHEA:55157"/>
    </physiologicalReaction>
</comment>
<evidence type="ECO:0000256" key="14">
    <source>
        <dbReference type="ARBA" id="ARBA00066447"/>
    </source>
</evidence>